<dbReference type="PANTHER" id="PTHR24305">
    <property type="entry name" value="CYTOCHROME P450"/>
    <property type="match status" value="1"/>
</dbReference>
<protein>
    <recommendedName>
        <fullName evidence="11">Cytochrome P450 monooxygenase</fullName>
    </recommendedName>
</protein>
<evidence type="ECO:0000256" key="3">
    <source>
        <dbReference type="ARBA" id="ARBA00022723"/>
    </source>
</evidence>
<keyword evidence="10" id="KW-1185">Reference proteome</keyword>
<dbReference type="InterPro" id="IPR001128">
    <property type="entry name" value="Cyt_P450"/>
</dbReference>
<dbReference type="GO" id="GO:0020037">
    <property type="term" value="F:heme binding"/>
    <property type="evidence" value="ECO:0007669"/>
    <property type="project" value="InterPro"/>
</dbReference>
<reference evidence="9 10" key="1">
    <citation type="submission" date="2017-10" db="EMBL/GenBank/DDBJ databases">
        <title>Comparative genomics in systemic dimorphic fungi from Ajellomycetaceae.</title>
        <authorList>
            <person name="Munoz J.F."/>
            <person name="Mcewen J.G."/>
            <person name="Clay O.K."/>
            <person name="Cuomo C.A."/>
        </authorList>
    </citation>
    <scope>NUCLEOTIDE SEQUENCE [LARGE SCALE GENOMIC DNA]</scope>
    <source>
        <strain evidence="9 10">UAMH5409</strain>
    </source>
</reference>
<dbReference type="GO" id="GO:0005506">
    <property type="term" value="F:iron ion binding"/>
    <property type="evidence" value="ECO:0007669"/>
    <property type="project" value="InterPro"/>
</dbReference>
<dbReference type="InterPro" id="IPR002401">
    <property type="entry name" value="Cyt_P450_E_grp-I"/>
</dbReference>
<dbReference type="EMBL" id="PDNB01000013">
    <property type="protein sequence ID" value="PGH16978.1"/>
    <property type="molecule type" value="Genomic_DNA"/>
</dbReference>
<dbReference type="Proteomes" id="UP000223968">
    <property type="component" value="Unassembled WGS sequence"/>
</dbReference>
<dbReference type="InterPro" id="IPR017972">
    <property type="entry name" value="Cyt_P450_CS"/>
</dbReference>
<keyword evidence="7" id="KW-0503">Monooxygenase</keyword>
<evidence type="ECO:0000256" key="7">
    <source>
        <dbReference type="RuleBase" id="RU000461"/>
    </source>
</evidence>
<name>A0A2B7Y7T0_9EURO</name>
<dbReference type="FunFam" id="1.10.630.10:FF:000115">
    <property type="entry name" value="Cytochrome P450 monooxygenase, putative"/>
    <property type="match status" value="1"/>
</dbReference>
<comment type="cofactor">
    <cofactor evidence="1 6">
        <name>heme</name>
        <dbReference type="ChEBI" id="CHEBI:30413"/>
    </cofactor>
</comment>
<evidence type="ECO:0008006" key="11">
    <source>
        <dbReference type="Google" id="ProtNLM"/>
    </source>
</evidence>
<gene>
    <name evidence="9" type="ORF">AJ79_01362</name>
</gene>
<dbReference type="PANTHER" id="PTHR24305:SF166">
    <property type="entry name" value="CYTOCHROME P450 12A4, MITOCHONDRIAL-RELATED"/>
    <property type="match status" value="1"/>
</dbReference>
<evidence type="ECO:0000256" key="1">
    <source>
        <dbReference type="ARBA" id="ARBA00001971"/>
    </source>
</evidence>
<keyword evidence="8" id="KW-0812">Transmembrane</keyword>
<evidence type="ECO:0000256" key="4">
    <source>
        <dbReference type="ARBA" id="ARBA00023002"/>
    </source>
</evidence>
<keyword evidence="4 7" id="KW-0560">Oxidoreductase</keyword>
<keyword evidence="8" id="KW-0472">Membrane</keyword>
<dbReference type="InterPro" id="IPR036396">
    <property type="entry name" value="Cyt_P450_sf"/>
</dbReference>
<dbReference type="PRINTS" id="PR00385">
    <property type="entry name" value="P450"/>
</dbReference>
<dbReference type="SUPFAM" id="SSF48264">
    <property type="entry name" value="Cytochrome P450"/>
    <property type="match status" value="1"/>
</dbReference>
<dbReference type="GO" id="GO:0004497">
    <property type="term" value="F:monooxygenase activity"/>
    <property type="evidence" value="ECO:0007669"/>
    <property type="project" value="UniProtKB-KW"/>
</dbReference>
<organism evidence="9 10">
    <name type="scientific">Helicocarpus griseus UAMH5409</name>
    <dbReference type="NCBI Taxonomy" id="1447875"/>
    <lineage>
        <taxon>Eukaryota</taxon>
        <taxon>Fungi</taxon>
        <taxon>Dikarya</taxon>
        <taxon>Ascomycota</taxon>
        <taxon>Pezizomycotina</taxon>
        <taxon>Eurotiomycetes</taxon>
        <taxon>Eurotiomycetidae</taxon>
        <taxon>Onygenales</taxon>
        <taxon>Ajellomycetaceae</taxon>
        <taxon>Helicocarpus</taxon>
    </lineage>
</organism>
<comment type="caution">
    <text evidence="9">The sequence shown here is derived from an EMBL/GenBank/DDBJ whole genome shotgun (WGS) entry which is preliminary data.</text>
</comment>
<dbReference type="CDD" id="cd11059">
    <property type="entry name" value="CYP_fungal"/>
    <property type="match status" value="1"/>
</dbReference>
<proteinExistence type="inferred from homology"/>
<feature type="binding site" description="axial binding residue" evidence="6">
    <location>
        <position position="473"/>
    </location>
    <ligand>
        <name>heme</name>
        <dbReference type="ChEBI" id="CHEBI:30413"/>
    </ligand>
    <ligandPart>
        <name>Fe</name>
        <dbReference type="ChEBI" id="CHEBI:18248"/>
    </ligandPart>
</feature>
<evidence type="ECO:0000256" key="6">
    <source>
        <dbReference type="PIRSR" id="PIRSR602401-1"/>
    </source>
</evidence>
<evidence type="ECO:0000256" key="8">
    <source>
        <dbReference type="SAM" id="Phobius"/>
    </source>
</evidence>
<comment type="similarity">
    <text evidence="2 7">Belongs to the cytochrome P450 family.</text>
</comment>
<evidence type="ECO:0000256" key="5">
    <source>
        <dbReference type="ARBA" id="ARBA00023004"/>
    </source>
</evidence>
<dbReference type="OrthoDB" id="1470350at2759"/>
<dbReference type="PROSITE" id="PS00086">
    <property type="entry name" value="CYTOCHROME_P450"/>
    <property type="match status" value="1"/>
</dbReference>
<keyword evidence="5 6" id="KW-0408">Iron</keyword>
<dbReference type="STRING" id="1447875.A0A2B7Y7T0"/>
<feature type="transmembrane region" description="Helical" evidence="8">
    <location>
        <begin position="12"/>
        <end position="31"/>
    </location>
</feature>
<keyword evidence="3 6" id="KW-0479">Metal-binding</keyword>
<accession>A0A2B7Y7T0</accession>
<dbReference type="Gene3D" id="1.10.630.10">
    <property type="entry name" value="Cytochrome P450"/>
    <property type="match status" value="1"/>
</dbReference>
<dbReference type="Pfam" id="PF00067">
    <property type="entry name" value="p450"/>
    <property type="match status" value="1"/>
</dbReference>
<dbReference type="GO" id="GO:0016705">
    <property type="term" value="F:oxidoreductase activity, acting on paired donors, with incorporation or reduction of molecular oxygen"/>
    <property type="evidence" value="ECO:0007669"/>
    <property type="project" value="InterPro"/>
</dbReference>
<dbReference type="AlphaFoldDB" id="A0A2B7Y7T0"/>
<dbReference type="PRINTS" id="PR00463">
    <property type="entry name" value="EP450I"/>
</dbReference>
<evidence type="ECO:0000313" key="9">
    <source>
        <dbReference type="EMBL" id="PGH16978.1"/>
    </source>
</evidence>
<keyword evidence="6 7" id="KW-0349">Heme</keyword>
<evidence type="ECO:0000313" key="10">
    <source>
        <dbReference type="Proteomes" id="UP000223968"/>
    </source>
</evidence>
<sequence>MVFTAFVSPAAFAAGISILCLYKFFVYPYFISPLSKIPNGHFTAPLSPAWILWNRFRMRGNRTIHEAHEKYGPIVRLGPSEISINCVDDGIRTVYAGGFEKHEWYPRVFGAYGTISMFSMVGSRPHSMRKRMMSNAYSKSYLQASPHMAVISQAVLRRLLPILQRNGESKSNVEVHELNNATTMDFVSSYIFGLSSGTNFLEDVSAGRDWFRVYQSRKPFEFYHQEVPNIMAWAKILNLPLIPKWCDKANQEMEDWGLEMCDNADRFLSSTDPACEPVVYKQIKQSMLKQLPKDDLEANKDLLKQQRLEIACEMYDHLTAGHETSAVALTYLYWELSKHPDLQVELRKELGTLSPRIAVPMEPDLTLELPSPKTIDALPLLNAIVLETLRLHAPIPGIQPRVTPTPSTSLAGYDNIPPNTRVNAQAYSLHQNSDVFPEPVSFLPKRWLKPKDSPELENMRRWFWAFGSGGRMCVGSNLALQGKSARARLPLL</sequence>
<keyword evidence="8" id="KW-1133">Transmembrane helix</keyword>
<dbReference type="InterPro" id="IPR050121">
    <property type="entry name" value="Cytochrome_P450_monoxygenase"/>
</dbReference>
<evidence type="ECO:0000256" key="2">
    <source>
        <dbReference type="ARBA" id="ARBA00010617"/>
    </source>
</evidence>